<dbReference type="EMBL" id="WHUG01000007">
    <property type="protein sequence ID" value="MQA40096.1"/>
    <property type="molecule type" value="Genomic_DNA"/>
</dbReference>
<comment type="caution">
    <text evidence="1">The sequence shown here is derived from an EMBL/GenBank/DDBJ whole genome shotgun (WGS) entry which is preliminary data.</text>
</comment>
<dbReference type="InterPro" id="IPR032758">
    <property type="entry name" value="MqsA/HigA-2"/>
</dbReference>
<organism evidence="1 2">
    <name type="scientific">Rugamonas aquatica</name>
    <dbReference type="NCBI Taxonomy" id="2743357"/>
    <lineage>
        <taxon>Bacteria</taxon>
        <taxon>Pseudomonadati</taxon>
        <taxon>Pseudomonadota</taxon>
        <taxon>Betaproteobacteria</taxon>
        <taxon>Burkholderiales</taxon>
        <taxon>Oxalobacteraceae</taxon>
        <taxon>Telluria group</taxon>
        <taxon>Rugamonas</taxon>
    </lineage>
</organism>
<gene>
    <name evidence="1" type="ORF">GEV02_18245</name>
</gene>
<name>A0A6A7N4Z9_9BURK</name>
<proteinExistence type="predicted"/>
<dbReference type="Pfam" id="PF15731">
    <property type="entry name" value="MqsA_antitoxin"/>
    <property type="match status" value="1"/>
</dbReference>
<dbReference type="RefSeq" id="WP_152839321.1">
    <property type="nucleotide sequence ID" value="NZ_WHUG01000007.1"/>
</dbReference>
<dbReference type="InterPro" id="IPR022453">
    <property type="entry name" value="Znf_MqsA-type"/>
</dbReference>
<dbReference type="Gene3D" id="3.10.20.860">
    <property type="match status" value="1"/>
</dbReference>
<dbReference type="Proteomes" id="UP000440498">
    <property type="component" value="Unassembled WGS sequence"/>
</dbReference>
<sequence length="75" mass="8232">MKCPVCGEAELMHGIRDVSYMYKGRSGVIAAVQGDYCPVCGESVLDVSESSRVSLAMLEFNRKIDESVDRGLMLE</sequence>
<accession>A0A6A7N4Z9</accession>
<reference evidence="1 2" key="1">
    <citation type="submission" date="2019-10" db="EMBL/GenBank/DDBJ databases">
        <title>Two novel species isolated from a subtropical stream in China.</title>
        <authorList>
            <person name="Lu H."/>
        </authorList>
    </citation>
    <scope>NUCLEOTIDE SEQUENCE [LARGE SCALE GENOMIC DNA]</scope>
    <source>
        <strain evidence="1 2">FT29W</strain>
    </source>
</reference>
<dbReference type="CDD" id="cd12870">
    <property type="entry name" value="MqsA"/>
    <property type="match status" value="1"/>
</dbReference>
<evidence type="ECO:0000313" key="1">
    <source>
        <dbReference type="EMBL" id="MQA40096.1"/>
    </source>
</evidence>
<dbReference type="AlphaFoldDB" id="A0A6A7N4Z9"/>
<dbReference type="NCBIfam" id="TIGR03831">
    <property type="entry name" value="YgiT_finger"/>
    <property type="match status" value="1"/>
</dbReference>
<protein>
    <submittedName>
        <fullName evidence="1">YgiT-type zinc finger protein</fullName>
    </submittedName>
</protein>
<evidence type="ECO:0000313" key="2">
    <source>
        <dbReference type="Proteomes" id="UP000440498"/>
    </source>
</evidence>
<keyword evidence="2" id="KW-1185">Reference proteome</keyword>